<feature type="domain" description="PGG" evidence="2">
    <location>
        <begin position="8"/>
        <end position="117"/>
    </location>
</feature>
<evidence type="ECO:0000313" key="3">
    <source>
        <dbReference type="EMBL" id="WVZ25449.1"/>
    </source>
</evidence>
<dbReference type="Proteomes" id="UP001374535">
    <property type="component" value="Chromosome 1"/>
</dbReference>
<dbReference type="PANTHER" id="PTHR24177:SF215">
    <property type="entry name" value="PGG DOMAIN-CONTAINING PROTEIN"/>
    <property type="match status" value="1"/>
</dbReference>
<keyword evidence="4" id="KW-1185">Reference proteome</keyword>
<dbReference type="AlphaFoldDB" id="A0AAQ3SAM9"/>
<keyword evidence="1" id="KW-0812">Transmembrane</keyword>
<feature type="transmembrane region" description="Helical" evidence="1">
    <location>
        <begin position="95"/>
        <end position="117"/>
    </location>
</feature>
<feature type="transmembrane region" description="Helical" evidence="1">
    <location>
        <begin position="53"/>
        <end position="83"/>
    </location>
</feature>
<keyword evidence="1" id="KW-1133">Transmembrane helix</keyword>
<dbReference type="GO" id="GO:0016020">
    <property type="term" value="C:membrane"/>
    <property type="evidence" value="ECO:0007669"/>
    <property type="project" value="TreeGrafter"/>
</dbReference>
<keyword evidence="1" id="KW-0472">Membrane</keyword>
<organism evidence="3 4">
    <name type="scientific">Vigna mungo</name>
    <name type="common">Black gram</name>
    <name type="synonym">Phaseolus mungo</name>
    <dbReference type="NCBI Taxonomy" id="3915"/>
    <lineage>
        <taxon>Eukaryota</taxon>
        <taxon>Viridiplantae</taxon>
        <taxon>Streptophyta</taxon>
        <taxon>Embryophyta</taxon>
        <taxon>Tracheophyta</taxon>
        <taxon>Spermatophyta</taxon>
        <taxon>Magnoliopsida</taxon>
        <taxon>eudicotyledons</taxon>
        <taxon>Gunneridae</taxon>
        <taxon>Pentapetalae</taxon>
        <taxon>rosids</taxon>
        <taxon>fabids</taxon>
        <taxon>Fabales</taxon>
        <taxon>Fabaceae</taxon>
        <taxon>Papilionoideae</taxon>
        <taxon>50 kb inversion clade</taxon>
        <taxon>NPAAA clade</taxon>
        <taxon>indigoferoid/millettioid clade</taxon>
        <taxon>Phaseoleae</taxon>
        <taxon>Vigna</taxon>
    </lineage>
</organism>
<evidence type="ECO:0000313" key="4">
    <source>
        <dbReference type="Proteomes" id="UP001374535"/>
    </source>
</evidence>
<accession>A0AAQ3SAM9</accession>
<dbReference type="InterPro" id="IPR026961">
    <property type="entry name" value="PGG_dom"/>
</dbReference>
<sequence length="129" mass="14700">MLKEAQTWVKERAQSCSTIVAILIATVAFSAAYPTEGGREYGTDSFPIKEFLFFTILDVVALTTSLVSVSIFLFILISSYTLWDFHKYLPRVLKCGFIMLFLSLITTVVAFCETFWLTNRYVRMGNRPT</sequence>
<reference evidence="3 4" key="1">
    <citation type="journal article" date="2023" name="Life. Sci Alliance">
        <title>Evolutionary insights into 3D genome organization and epigenetic landscape of Vigna mungo.</title>
        <authorList>
            <person name="Junaid A."/>
            <person name="Singh B."/>
            <person name="Bhatia S."/>
        </authorList>
    </citation>
    <scope>NUCLEOTIDE SEQUENCE [LARGE SCALE GENOMIC DNA]</scope>
    <source>
        <strain evidence="3">Urdbean</strain>
    </source>
</reference>
<proteinExistence type="predicted"/>
<evidence type="ECO:0000256" key="1">
    <source>
        <dbReference type="SAM" id="Phobius"/>
    </source>
</evidence>
<dbReference type="Pfam" id="PF13962">
    <property type="entry name" value="PGG"/>
    <property type="match status" value="1"/>
</dbReference>
<dbReference type="EMBL" id="CP144700">
    <property type="protein sequence ID" value="WVZ25449.1"/>
    <property type="molecule type" value="Genomic_DNA"/>
</dbReference>
<feature type="transmembrane region" description="Helical" evidence="1">
    <location>
        <begin position="12"/>
        <end position="33"/>
    </location>
</feature>
<protein>
    <recommendedName>
        <fullName evidence="2">PGG domain-containing protein</fullName>
    </recommendedName>
</protein>
<gene>
    <name evidence="3" type="ORF">V8G54_003993</name>
</gene>
<evidence type="ECO:0000259" key="2">
    <source>
        <dbReference type="Pfam" id="PF13962"/>
    </source>
</evidence>
<name>A0AAQ3SAM9_VIGMU</name>
<dbReference type="PANTHER" id="PTHR24177">
    <property type="entry name" value="CASKIN"/>
    <property type="match status" value="1"/>
</dbReference>